<dbReference type="PANTHER" id="PTHR13778:SF47">
    <property type="entry name" value="LIPOPOLYSACCHARIDE 1,3-GALACTOSYLTRANSFERASE"/>
    <property type="match status" value="1"/>
</dbReference>
<keyword evidence="3" id="KW-0479">Metal-binding</keyword>
<evidence type="ECO:0000313" key="4">
    <source>
        <dbReference type="EMBL" id="SFS19533.1"/>
    </source>
</evidence>
<protein>
    <submittedName>
        <fullName evidence="4">Glycosyl transferase family 8</fullName>
    </submittedName>
</protein>
<dbReference type="OrthoDB" id="5672604at2"/>
<keyword evidence="2 4" id="KW-0808">Transferase</keyword>
<name>A0A1I6MUZ1_9RHOB</name>
<dbReference type="EMBL" id="FOZM01000002">
    <property type="protein sequence ID" value="SFS19533.1"/>
    <property type="molecule type" value="Genomic_DNA"/>
</dbReference>
<proteinExistence type="predicted"/>
<dbReference type="GO" id="GO:0016757">
    <property type="term" value="F:glycosyltransferase activity"/>
    <property type="evidence" value="ECO:0007669"/>
    <property type="project" value="UniProtKB-KW"/>
</dbReference>
<dbReference type="Pfam" id="PF01501">
    <property type="entry name" value="Glyco_transf_8"/>
    <property type="match status" value="1"/>
</dbReference>
<dbReference type="InterPro" id="IPR050748">
    <property type="entry name" value="Glycosyltrans_8_dom-fam"/>
</dbReference>
<keyword evidence="1" id="KW-0328">Glycosyltransferase</keyword>
<reference evidence="4 5" key="1">
    <citation type="submission" date="2016-10" db="EMBL/GenBank/DDBJ databases">
        <authorList>
            <person name="de Groot N.N."/>
        </authorList>
    </citation>
    <scope>NUCLEOTIDE SEQUENCE [LARGE SCALE GENOMIC DNA]</scope>
    <source>
        <strain evidence="4 5">DSM 29433</strain>
    </source>
</reference>
<gene>
    <name evidence="4" type="ORF">SAMN05444714_2228</name>
</gene>
<dbReference type="InterPro" id="IPR029044">
    <property type="entry name" value="Nucleotide-diphossugar_trans"/>
</dbReference>
<organism evidence="4 5">
    <name type="scientific">Yoonia litorea</name>
    <dbReference type="NCBI Taxonomy" id="1123755"/>
    <lineage>
        <taxon>Bacteria</taxon>
        <taxon>Pseudomonadati</taxon>
        <taxon>Pseudomonadota</taxon>
        <taxon>Alphaproteobacteria</taxon>
        <taxon>Rhodobacterales</taxon>
        <taxon>Paracoccaceae</taxon>
        <taxon>Yoonia</taxon>
    </lineage>
</organism>
<evidence type="ECO:0000313" key="5">
    <source>
        <dbReference type="Proteomes" id="UP000198926"/>
    </source>
</evidence>
<keyword evidence="5" id="KW-1185">Reference proteome</keyword>
<dbReference type="GO" id="GO:0046872">
    <property type="term" value="F:metal ion binding"/>
    <property type="evidence" value="ECO:0007669"/>
    <property type="project" value="UniProtKB-KW"/>
</dbReference>
<dbReference type="Gene3D" id="3.90.550.10">
    <property type="entry name" value="Spore Coat Polysaccharide Biosynthesis Protein SpsA, Chain A"/>
    <property type="match status" value="1"/>
</dbReference>
<dbReference type="PANTHER" id="PTHR13778">
    <property type="entry name" value="GLYCOSYLTRANSFERASE 8 DOMAIN-CONTAINING PROTEIN"/>
    <property type="match status" value="1"/>
</dbReference>
<dbReference type="Proteomes" id="UP000198926">
    <property type="component" value="Unassembled WGS sequence"/>
</dbReference>
<evidence type="ECO:0000256" key="3">
    <source>
        <dbReference type="ARBA" id="ARBA00022723"/>
    </source>
</evidence>
<accession>A0A1I6MUZ1</accession>
<evidence type="ECO:0000256" key="1">
    <source>
        <dbReference type="ARBA" id="ARBA00022676"/>
    </source>
</evidence>
<dbReference type="InterPro" id="IPR002495">
    <property type="entry name" value="Glyco_trans_8"/>
</dbReference>
<evidence type="ECO:0000256" key="2">
    <source>
        <dbReference type="ARBA" id="ARBA00022679"/>
    </source>
</evidence>
<dbReference type="STRING" id="1123755.SAMN05444714_2228"/>
<dbReference type="SUPFAM" id="SSF53448">
    <property type="entry name" value="Nucleotide-diphospho-sugar transferases"/>
    <property type="match status" value="1"/>
</dbReference>
<sequence>MMKPKKQLAVCLCSDANMIWQSLFALGRLIALNDGPDVHFFLFHSASFDERYRSAVPQGVTLIKQSAPVDGNRSEPGLPTLTSGHFLRLAALEQLSEEFERVVYFDSDIFARWGSVAHLSLIEMADRPLAAVRDVSLWQGKPIGKHRDYHRSLPAKVRGNYFNSGMLLVNSDAFRLEEIGRRAATYWTENPETCRFGDQSALNRVVDGNWIELSPSWNWQAILPYQPLIASRNPRIVHFIGRNKPWVDPLAHQEEIYWYKMQLFLRENSLHDEIDAHRRGFRQPVEERKRFRVLRDLAGDVFETRKRLQHYFDRDDFADISAGLQTYRTDDLTMDC</sequence>
<dbReference type="RefSeq" id="WP_090208302.1">
    <property type="nucleotide sequence ID" value="NZ_FOZM01000002.1"/>
</dbReference>
<dbReference type="AlphaFoldDB" id="A0A1I6MUZ1"/>